<keyword evidence="3" id="KW-1185">Reference proteome</keyword>
<reference evidence="2 3" key="1">
    <citation type="submission" date="2016-10" db="EMBL/GenBank/DDBJ databases">
        <authorList>
            <person name="de Groot N.N."/>
        </authorList>
    </citation>
    <scope>NUCLEOTIDE SEQUENCE [LARGE SCALE GENOMIC DNA]</scope>
    <source>
        <strain evidence="2 3">CGMCC 4.5739</strain>
    </source>
</reference>
<evidence type="ECO:0000256" key="1">
    <source>
        <dbReference type="SAM" id="MobiDB-lite"/>
    </source>
</evidence>
<dbReference type="EMBL" id="FOLM01000002">
    <property type="protein sequence ID" value="SFC17067.1"/>
    <property type="molecule type" value="Genomic_DNA"/>
</dbReference>
<proteinExistence type="predicted"/>
<dbReference type="Proteomes" id="UP000199207">
    <property type="component" value="Unassembled WGS sequence"/>
</dbReference>
<sequence length="63" mass="6434">MAENEMPETPDNADAPESPSIEEVTEVVAHAVKKILEQQGTSGVAAPGEGGGNCISVLSVVEN</sequence>
<protein>
    <submittedName>
        <fullName evidence="2">Uncharacterized protein</fullName>
    </submittedName>
</protein>
<dbReference type="AlphaFoldDB" id="A0A1I1GZ37"/>
<evidence type="ECO:0000313" key="3">
    <source>
        <dbReference type="Proteomes" id="UP000199207"/>
    </source>
</evidence>
<feature type="region of interest" description="Disordered" evidence="1">
    <location>
        <begin position="1"/>
        <end position="21"/>
    </location>
</feature>
<evidence type="ECO:0000313" key="2">
    <source>
        <dbReference type="EMBL" id="SFC17067.1"/>
    </source>
</evidence>
<dbReference type="STRING" id="910347.SAMN05421773_102191"/>
<dbReference type="RefSeq" id="WP_093837510.1">
    <property type="nucleotide sequence ID" value="NZ_FOLM01000002.1"/>
</dbReference>
<accession>A0A1I1GZ37</accession>
<organism evidence="2 3">
    <name type="scientific">Streptomyces aidingensis</name>
    <dbReference type="NCBI Taxonomy" id="910347"/>
    <lineage>
        <taxon>Bacteria</taxon>
        <taxon>Bacillati</taxon>
        <taxon>Actinomycetota</taxon>
        <taxon>Actinomycetes</taxon>
        <taxon>Kitasatosporales</taxon>
        <taxon>Streptomycetaceae</taxon>
        <taxon>Streptomyces</taxon>
    </lineage>
</organism>
<gene>
    <name evidence="2" type="ORF">SAMN05421773_102191</name>
</gene>
<name>A0A1I1GZ37_9ACTN</name>